<organism evidence="8 9">
    <name type="scientific">Niabella ginsenosidivorans</name>
    <dbReference type="NCBI Taxonomy" id="1176587"/>
    <lineage>
        <taxon>Bacteria</taxon>
        <taxon>Pseudomonadati</taxon>
        <taxon>Bacteroidota</taxon>
        <taxon>Chitinophagia</taxon>
        <taxon>Chitinophagales</taxon>
        <taxon>Chitinophagaceae</taxon>
        <taxon>Niabella</taxon>
    </lineage>
</organism>
<comment type="subcellular location">
    <subcellularLocation>
        <location evidence="1">Cell outer membrane</location>
    </subcellularLocation>
</comment>
<evidence type="ECO:0000256" key="5">
    <source>
        <dbReference type="ARBA" id="ARBA00023237"/>
    </source>
</evidence>
<evidence type="ECO:0008006" key="10">
    <source>
        <dbReference type="Google" id="ProtNLM"/>
    </source>
</evidence>
<reference evidence="8 9" key="1">
    <citation type="submission" date="2016-05" db="EMBL/GenBank/DDBJ databases">
        <title>Niabella ginsenosidivorans BS26 whole genome sequencing.</title>
        <authorList>
            <person name="Im W.T."/>
            <person name="Siddiqi M.Z."/>
        </authorList>
    </citation>
    <scope>NUCLEOTIDE SEQUENCE [LARGE SCALE GENOMIC DNA]</scope>
    <source>
        <strain evidence="8 9">BS26</strain>
    </source>
</reference>
<evidence type="ECO:0000259" key="7">
    <source>
        <dbReference type="Pfam" id="PF14322"/>
    </source>
</evidence>
<evidence type="ECO:0000256" key="2">
    <source>
        <dbReference type="ARBA" id="ARBA00006275"/>
    </source>
</evidence>
<evidence type="ECO:0000256" key="1">
    <source>
        <dbReference type="ARBA" id="ARBA00004442"/>
    </source>
</evidence>
<comment type="similarity">
    <text evidence="2">Belongs to the SusD family.</text>
</comment>
<dbReference type="InterPro" id="IPR012944">
    <property type="entry name" value="SusD_RagB_dom"/>
</dbReference>
<evidence type="ECO:0000256" key="4">
    <source>
        <dbReference type="ARBA" id="ARBA00023136"/>
    </source>
</evidence>
<dbReference type="AlphaFoldDB" id="A0A1A9I9A0"/>
<dbReference type="KEGG" id="nia:A8C56_13510"/>
<feature type="domain" description="RagB/SusD" evidence="6">
    <location>
        <begin position="305"/>
        <end position="581"/>
    </location>
</feature>
<protein>
    <recommendedName>
        <fullName evidence="10">Carbohydrate-binding protein SusD</fullName>
    </recommendedName>
</protein>
<dbReference type="EMBL" id="CP015772">
    <property type="protein sequence ID" value="ANH83925.1"/>
    <property type="molecule type" value="Genomic_DNA"/>
</dbReference>
<dbReference type="SUPFAM" id="SSF48452">
    <property type="entry name" value="TPR-like"/>
    <property type="match status" value="1"/>
</dbReference>
<dbReference type="Pfam" id="PF14322">
    <property type="entry name" value="SusD-like_3"/>
    <property type="match status" value="1"/>
</dbReference>
<evidence type="ECO:0000256" key="3">
    <source>
        <dbReference type="ARBA" id="ARBA00022729"/>
    </source>
</evidence>
<gene>
    <name evidence="8" type="ORF">A8C56_13510</name>
</gene>
<dbReference type="GO" id="GO:0009279">
    <property type="term" value="C:cell outer membrane"/>
    <property type="evidence" value="ECO:0007669"/>
    <property type="project" value="UniProtKB-SubCell"/>
</dbReference>
<dbReference type="STRING" id="1176587.A8C56_13510"/>
<name>A0A1A9I9A0_9BACT</name>
<proteinExistence type="inferred from homology"/>
<accession>A0A1A9I9A0</accession>
<sequence length="582" mass="65400">MIMNKWILFITCLLTGVLAVSSCNKILDKPPLDQIPDDQLKFTATEMKLYSNQFYPAFPGWFPGAYTGGIFWLDNASDNLVHGNYNYSAQLSGTGTVPPSGGGWDWGNIRAVNYFLANYQTSTDDPAQTNTYVGEIYFWRAWFYFSLLKQFGDLPWYNRPLTTEDMEALQAPRVKRNIIVDSILQDLDQAVALLAAPGQAEPLRINRGAALAFQSRVALYEGTWEKYHNGTVFGVEGADYTKYLRKAADAALKLMNAGYYSISPITDDPRFGYWRLFNQKDLSNNPEMILWKKFDKALGLTHFGQNMMAYGGGNTGLSKQLVDDYLCTDGKPIAISSLYRGDNTLQLQITNRDPRLAQTFLLPGYPRIITNGDTTGRFILPDINLLGDGRCTTGFEIFKGIAPDDADGTGSSTASIVFRYAEVLLNYAEAKAELGEGTQQVLDQTINLLRDRVSMPHLSANVGFTDPHWEFPELSPLLNEVRRERRVELALEGYRFDDLMRWSADQLIRRPLYGAKYQQFVGKPFDPPLNNIAVSADGYIFPLKNTPASGGWQFNPGRDYLLPLPSNELVLNKNLKQNPGWK</sequence>
<keyword evidence="4" id="KW-0472">Membrane</keyword>
<keyword evidence="3" id="KW-0732">Signal</keyword>
<dbReference type="InterPro" id="IPR033985">
    <property type="entry name" value="SusD-like_N"/>
</dbReference>
<evidence type="ECO:0000259" key="6">
    <source>
        <dbReference type="Pfam" id="PF07980"/>
    </source>
</evidence>
<dbReference type="Proteomes" id="UP000077667">
    <property type="component" value="Chromosome"/>
</dbReference>
<dbReference type="InterPro" id="IPR011990">
    <property type="entry name" value="TPR-like_helical_dom_sf"/>
</dbReference>
<feature type="domain" description="SusD-like N-terminal" evidence="7">
    <location>
        <begin position="109"/>
        <end position="219"/>
    </location>
</feature>
<dbReference type="PROSITE" id="PS51257">
    <property type="entry name" value="PROKAR_LIPOPROTEIN"/>
    <property type="match status" value="1"/>
</dbReference>
<keyword evidence="9" id="KW-1185">Reference proteome</keyword>
<dbReference type="Gene3D" id="1.25.40.390">
    <property type="match status" value="1"/>
</dbReference>
<evidence type="ECO:0000313" key="8">
    <source>
        <dbReference type="EMBL" id="ANH83925.1"/>
    </source>
</evidence>
<keyword evidence="5" id="KW-0998">Cell outer membrane</keyword>
<evidence type="ECO:0000313" key="9">
    <source>
        <dbReference type="Proteomes" id="UP000077667"/>
    </source>
</evidence>
<dbReference type="Pfam" id="PF07980">
    <property type="entry name" value="SusD_RagB"/>
    <property type="match status" value="1"/>
</dbReference>